<keyword evidence="3" id="KW-0949">S-adenosyl-L-methionine</keyword>
<evidence type="ECO:0000256" key="2">
    <source>
        <dbReference type="ARBA" id="ARBA00022485"/>
    </source>
</evidence>
<sequence length="482" mass="54823">MYLFVRRSASLPIKQRLSLRFSRTLATAQPHISLESIPDANGNLLGGAISSSLHVSFSQSIETEEPYWKQIPKWKDVSAEQFISHKWQMGNTVQSEKALYEFLKTVLPSTIPPQRDMDPHLRITDVHTPEQFISRVQDGIKRAPMAVRLSPHILSVINWQDPLNDPVRRQFIPFLSPLNIDHPMAQLDPLGEGTHSPVPGLVHRYPNKALFLATSICPVYCRFCVRSYAVGAETESVKKTRFLPLPKKWEPRFRYIENTPALKDIVVSGGDTIPHIRRFRFASKGLSVSPSRLIDPNDEWVQAIINLDRKARRMGKHVCIHTHFNNVNEITWITRRGVQRLYEAGVTVRNQTVLLNGVNNTPEAMCELVQTLADINIQPYYVYQGDTVPGAEDLRTPISDSILLERAVRGQIAGFMVPNFIVDLPGKGGKRLTLSMDNYDRRIGLSKFTTPRLEGETIEYWDPLWSLAEDAREEVLERYAGK</sequence>
<dbReference type="SFLD" id="SFLDG01070">
    <property type="entry name" value="PLP-dependent"/>
    <property type="match status" value="1"/>
</dbReference>
<keyword evidence="6" id="KW-0408">Iron</keyword>
<evidence type="ECO:0000313" key="9">
    <source>
        <dbReference type="Proteomes" id="UP001338125"/>
    </source>
</evidence>
<evidence type="ECO:0000256" key="5">
    <source>
        <dbReference type="ARBA" id="ARBA00022898"/>
    </source>
</evidence>
<evidence type="ECO:0000256" key="4">
    <source>
        <dbReference type="ARBA" id="ARBA00022723"/>
    </source>
</evidence>
<dbReference type="SUPFAM" id="SSF102114">
    <property type="entry name" value="Radical SAM enzymes"/>
    <property type="match status" value="1"/>
</dbReference>
<dbReference type="InterPro" id="IPR013785">
    <property type="entry name" value="Aldolase_TIM"/>
</dbReference>
<keyword evidence="5" id="KW-0663">Pyridoxal phosphate</keyword>
<dbReference type="PANTHER" id="PTHR30538">
    <property type="entry name" value="LYSINE 2,3-AMINOMUTASE-RELATED"/>
    <property type="match status" value="1"/>
</dbReference>
<keyword evidence="7" id="KW-0411">Iron-sulfur</keyword>
<comment type="caution">
    <text evidence="8">The sequence shown here is derived from an EMBL/GenBank/DDBJ whole genome shotgun (WGS) entry which is preliminary data.</text>
</comment>
<dbReference type="Gene3D" id="3.20.20.70">
    <property type="entry name" value="Aldolase class I"/>
    <property type="match status" value="1"/>
</dbReference>
<organism evidence="8 9">
    <name type="scientific">Cladobotryum mycophilum</name>
    <dbReference type="NCBI Taxonomy" id="491253"/>
    <lineage>
        <taxon>Eukaryota</taxon>
        <taxon>Fungi</taxon>
        <taxon>Dikarya</taxon>
        <taxon>Ascomycota</taxon>
        <taxon>Pezizomycotina</taxon>
        <taxon>Sordariomycetes</taxon>
        <taxon>Hypocreomycetidae</taxon>
        <taxon>Hypocreales</taxon>
        <taxon>Hypocreaceae</taxon>
        <taxon>Cladobotryum</taxon>
    </lineage>
</organism>
<dbReference type="InterPro" id="IPR058240">
    <property type="entry name" value="rSAM_sf"/>
</dbReference>
<name>A0ABR0SBA5_9HYPO</name>
<dbReference type="InterPro" id="IPR003739">
    <property type="entry name" value="Lys_aminomutase/Glu_NH3_mut"/>
</dbReference>
<proteinExistence type="predicted"/>
<evidence type="ECO:0000256" key="6">
    <source>
        <dbReference type="ARBA" id="ARBA00023004"/>
    </source>
</evidence>
<evidence type="ECO:0000313" key="8">
    <source>
        <dbReference type="EMBL" id="KAK5989454.1"/>
    </source>
</evidence>
<dbReference type="SFLD" id="SFLDS00029">
    <property type="entry name" value="Radical_SAM"/>
    <property type="match status" value="1"/>
</dbReference>
<comment type="cofactor">
    <cofactor evidence="1">
        <name>pyridoxal 5'-phosphate</name>
        <dbReference type="ChEBI" id="CHEBI:597326"/>
    </cofactor>
</comment>
<evidence type="ECO:0000256" key="3">
    <source>
        <dbReference type="ARBA" id="ARBA00022691"/>
    </source>
</evidence>
<keyword evidence="9" id="KW-1185">Reference proteome</keyword>
<evidence type="ECO:0000256" key="7">
    <source>
        <dbReference type="ARBA" id="ARBA00023014"/>
    </source>
</evidence>
<gene>
    <name evidence="8" type="ORF">PT974_10973</name>
</gene>
<accession>A0ABR0SBA5</accession>
<evidence type="ECO:0000256" key="1">
    <source>
        <dbReference type="ARBA" id="ARBA00001933"/>
    </source>
</evidence>
<protein>
    <submittedName>
        <fullName evidence="8">L-lysine 2,3-aminomutase</fullName>
    </submittedName>
</protein>
<dbReference type="Proteomes" id="UP001338125">
    <property type="component" value="Unassembled WGS sequence"/>
</dbReference>
<reference evidence="8 9" key="1">
    <citation type="submission" date="2024-01" db="EMBL/GenBank/DDBJ databases">
        <title>Complete genome of Cladobotryum mycophilum ATHUM6906.</title>
        <authorList>
            <person name="Christinaki A.C."/>
            <person name="Myridakis A.I."/>
            <person name="Kouvelis V.N."/>
        </authorList>
    </citation>
    <scope>NUCLEOTIDE SEQUENCE [LARGE SCALE GENOMIC DNA]</scope>
    <source>
        <strain evidence="8 9">ATHUM6906</strain>
    </source>
</reference>
<dbReference type="InterPro" id="IPR007197">
    <property type="entry name" value="rSAM"/>
</dbReference>
<dbReference type="EMBL" id="JAVFKD010000015">
    <property type="protein sequence ID" value="KAK5989454.1"/>
    <property type="molecule type" value="Genomic_DNA"/>
</dbReference>
<keyword evidence="4" id="KW-0479">Metal-binding</keyword>
<keyword evidence="2" id="KW-0004">4Fe-4S</keyword>
<dbReference type="PANTHER" id="PTHR30538:SF0">
    <property type="entry name" value="L-LYSINE 2,3-AMINOMUTASE AQ_1632-RELATED"/>
    <property type="match status" value="1"/>
</dbReference>